<organism evidence="2 3">
    <name type="scientific">Cymbomonas tetramitiformis</name>
    <dbReference type="NCBI Taxonomy" id="36881"/>
    <lineage>
        <taxon>Eukaryota</taxon>
        <taxon>Viridiplantae</taxon>
        <taxon>Chlorophyta</taxon>
        <taxon>Pyramimonadophyceae</taxon>
        <taxon>Pyramimonadales</taxon>
        <taxon>Pyramimonadaceae</taxon>
        <taxon>Cymbomonas</taxon>
    </lineage>
</organism>
<reference evidence="2 3" key="1">
    <citation type="journal article" date="2015" name="Genome Biol. Evol.">
        <title>Comparative Genomics of a Bacterivorous Green Alga Reveals Evolutionary Causalities and Consequences of Phago-Mixotrophic Mode of Nutrition.</title>
        <authorList>
            <person name="Burns J.A."/>
            <person name="Paasch A."/>
            <person name="Narechania A."/>
            <person name="Kim E."/>
        </authorList>
    </citation>
    <scope>NUCLEOTIDE SEQUENCE [LARGE SCALE GENOMIC DNA]</scope>
    <source>
        <strain evidence="2 3">PLY_AMNH</strain>
    </source>
</reference>
<dbReference type="PANTHER" id="PTHR32301:SF6">
    <property type="entry name" value="GOLVESIN-RELATED"/>
    <property type="match status" value="1"/>
</dbReference>
<dbReference type="Proteomes" id="UP001190700">
    <property type="component" value="Unassembled WGS sequence"/>
</dbReference>
<evidence type="ECO:0008006" key="4">
    <source>
        <dbReference type="Google" id="ProtNLM"/>
    </source>
</evidence>
<feature type="signal peptide" evidence="1">
    <location>
        <begin position="1"/>
        <end position="27"/>
    </location>
</feature>
<sequence>MPPSRKAAVRLPLFLLYISVPLPGVSQYKVESVLTALKGSEVQGNANSTHLAEYLTPVQLQAIQESYKDGHIKHVVFFHLTKAGGTTVDGLLKQEADHHGIPLINIRFFNQVQGVTIDKGRPAFYTTEVWHQKWRQKFLRAGYLKFTVIRDPLERALSWFYFRKADPRPKYQHYKKMSLQRFLRDSSNHNFYLRAFQIRWSADVALSARKIGSELYRVSPNDVLAMLEREFVVVGVLERMAETMGAVRRLFGLNSTQPVYSQNMHSGRPKAKEVMSLHDIKVFRRHNRADIAIYQRATELFNTTIKALAQEAAFVSYVRTQRAVDELGCAGGGKVAVVGGLSTGENRAGGCMTFGEI</sequence>
<protein>
    <recommendedName>
        <fullName evidence="4">Sulfotransferase</fullName>
    </recommendedName>
</protein>
<feature type="chain" id="PRO_5042256234" description="Sulfotransferase" evidence="1">
    <location>
        <begin position="28"/>
        <end position="357"/>
    </location>
</feature>
<evidence type="ECO:0000256" key="1">
    <source>
        <dbReference type="SAM" id="SignalP"/>
    </source>
</evidence>
<evidence type="ECO:0000313" key="2">
    <source>
        <dbReference type="EMBL" id="KAK3257888.1"/>
    </source>
</evidence>
<dbReference type="GO" id="GO:0008146">
    <property type="term" value="F:sulfotransferase activity"/>
    <property type="evidence" value="ECO:0007669"/>
    <property type="project" value="InterPro"/>
</dbReference>
<dbReference type="InterPro" id="IPR027417">
    <property type="entry name" value="P-loop_NTPase"/>
</dbReference>
<gene>
    <name evidence="2" type="ORF">CYMTET_33040</name>
</gene>
<dbReference type="SUPFAM" id="SSF52540">
    <property type="entry name" value="P-loop containing nucleoside triphosphate hydrolases"/>
    <property type="match status" value="1"/>
</dbReference>
<evidence type="ECO:0000313" key="3">
    <source>
        <dbReference type="Proteomes" id="UP001190700"/>
    </source>
</evidence>
<dbReference type="EMBL" id="LGRX02020003">
    <property type="protein sequence ID" value="KAK3257888.1"/>
    <property type="molecule type" value="Genomic_DNA"/>
</dbReference>
<dbReference type="InterPro" id="IPR053259">
    <property type="entry name" value="Golvesin-related_Golgi"/>
</dbReference>
<name>A0AAE0FDY2_9CHLO</name>
<keyword evidence="1" id="KW-0732">Signal</keyword>
<dbReference type="GO" id="GO:0016020">
    <property type="term" value="C:membrane"/>
    <property type="evidence" value="ECO:0007669"/>
    <property type="project" value="InterPro"/>
</dbReference>
<dbReference type="AlphaFoldDB" id="A0AAE0FDY2"/>
<dbReference type="Pfam" id="PF03567">
    <property type="entry name" value="Sulfotransfer_2"/>
    <property type="match status" value="1"/>
</dbReference>
<dbReference type="PANTHER" id="PTHR32301">
    <property type="entry name" value="COUNTIN RECEPTOR CNR3-RELATED"/>
    <property type="match status" value="1"/>
</dbReference>
<dbReference type="InterPro" id="IPR005331">
    <property type="entry name" value="Sulfotransferase"/>
</dbReference>
<proteinExistence type="predicted"/>
<accession>A0AAE0FDY2</accession>
<dbReference type="Gene3D" id="3.40.50.300">
    <property type="entry name" value="P-loop containing nucleotide triphosphate hydrolases"/>
    <property type="match status" value="1"/>
</dbReference>
<comment type="caution">
    <text evidence="2">The sequence shown here is derived from an EMBL/GenBank/DDBJ whole genome shotgun (WGS) entry which is preliminary data.</text>
</comment>
<keyword evidence="3" id="KW-1185">Reference proteome</keyword>